<dbReference type="InterPro" id="IPR000276">
    <property type="entry name" value="GPCR_Rhodpsn"/>
</dbReference>
<evidence type="ECO:0000256" key="6">
    <source>
        <dbReference type="ARBA" id="ARBA00023170"/>
    </source>
</evidence>
<sequence length="355" mass="39324">MNRLNTSLAKSSWELAPYLNGSWSVAKNQSLRSFYSPFDPVYFSLWFALAIVTTSVGIVTNSALIYACYKDRVSHHGPRYIIGNMALTSLAYTSIFLPAMMFSTYVYYSLNPHIVPNICLLYPLNHVTQNAATWAEVALAANRIIAICFPLKYDRWVTKRSSLCMIAIVWAISIAIVALFLLHIGAQYVKPPNAYACLPTIKDGFGVFLSFATSNIPHSLVAASSVVIFGTAVYKLRISRSVSPQSGRLVRKRLVIAKAMGVSVVWWCVCSLPWTIFVAIRPDMIVIFFTISAGYRKTIRALVCDWCGQRQQVTPDRANSPVPRAPPGSSKSHPHSSDLGKTRNTRNTALKSDTA</sequence>
<dbReference type="GO" id="GO:0005886">
    <property type="term" value="C:plasma membrane"/>
    <property type="evidence" value="ECO:0007669"/>
    <property type="project" value="TreeGrafter"/>
</dbReference>
<evidence type="ECO:0000256" key="9">
    <source>
        <dbReference type="SAM" id="Phobius"/>
    </source>
</evidence>
<feature type="transmembrane region" description="Helical" evidence="9">
    <location>
        <begin position="131"/>
        <end position="151"/>
    </location>
</feature>
<proteinExistence type="predicted"/>
<evidence type="ECO:0000313" key="11">
    <source>
        <dbReference type="EMBL" id="GAV07065.1"/>
    </source>
</evidence>
<keyword evidence="7" id="KW-0807">Transducer</keyword>
<dbReference type="PANTHER" id="PTHR24243">
    <property type="entry name" value="G-PROTEIN COUPLED RECEPTOR"/>
    <property type="match status" value="1"/>
</dbReference>
<dbReference type="PANTHER" id="PTHR24243:SF208">
    <property type="entry name" value="PYROKININ-1 RECEPTOR"/>
    <property type="match status" value="1"/>
</dbReference>
<comment type="caution">
    <text evidence="11">The sequence shown here is derived from an EMBL/GenBank/DDBJ whole genome shotgun (WGS) entry which is preliminary data.</text>
</comment>
<feature type="transmembrane region" description="Helical" evidence="9">
    <location>
        <begin position="81"/>
        <end position="108"/>
    </location>
</feature>
<feature type="transmembrane region" description="Helical" evidence="9">
    <location>
        <begin position="43"/>
        <end position="69"/>
    </location>
</feature>
<keyword evidence="4" id="KW-0297">G-protein coupled receptor</keyword>
<feature type="compositionally biased region" description="Polar residues" evidence="8">
    <location>
        <begin position="345"/>
        <end position="355"/>
    </location>
</feature>
<keyword evidence="5 9" id="KW-0472">Membrane</keyword>
<dbReference type="Gene3D" id="1.20.1070.10">
    <property type="entry name" value="Rhodopsin 7-helix transmembrane proteins"/>
    <property type="match status" value="1"/>
</dbReference>
<feature type="transmembrane region" description="Helical" evidence="9">
    <location>
        <begin position="163"/>
        <end position="184"/>
    </location>
</feature>
<evidence type="ECO:0000256" key="2">
    <source>
        <dbReference type="ARBA" id="ARBA00022692"/>
    </source>
</evidence>
<dbReference type="Pfam" id="PF00001">
    <property type="entry name" value="7tm_1"/>
    <property type="match status" value="1"/>
</dbReference>
<protein>
    <recommendedName>
        <fullName evidence="10">G-protein coupled receptors family 1 profile domain-containing protein</fullName>
    </recommendedName>
</protein>
<evidence type="ECO:0000256" key="7">
    <source>
        <dbReference type="ARBA" id="ARBA00023224"/>
    </source>
</evidence>
<dbReference type="PROSITE" id="PS50262">
    <property type="entry name" value="G_PROTEIN_RECEP_F1_2"/>
    <property type="match status" value="1"/>
</dbReference>
<dbReference type="OrthoDB" id="6147321at2759"/>
<dbReference type="CDD" id="cd00637">
    <property type="entry name" value="7tm_classA_rhodopsin-like"/>
    <property type="match status" value="1"/>
</dbReference>
<dbReference type="InterPro" id="IPR017452">
    <property type="entry name" value="GPCR_Rhodpsn_7TM"/>
</dbReference>
<keyword evidence="12" id="KW-1185">Reference proteome</keyword>
<dbReference type="AlphaFoldDB" id="A0A1D1W0C8"/>
<keyword evidence="6" id="KW-0675">Receptor</keyword>
<comment type="subcellular location">
    <subcellularLocation>
        <location evidence="1">Membrane</location>
        <topology evidence="1">Multi-pass membrane protein</topology>
    </subcellularLocation>
</comment>
<evidence type="ECO:0000313" key="12">
    <source>
        <dbReference type="Proteomes" id="UP000186922"/>
    </source>
</evidence>
<keyword evidence="3 9" id="KW-1133">Transmembrane helix</keyword>
<evidence type="ECO:0000256" key="8">
    <source>
        <dbReference type="SAM" id="MobiDB-lite"/>
    </source>
</evidence>
<accession>A0A1D1W0C8</accession>
<feature type="region of interest" description="Disordered" evidence="8">
    <location>
        <begin position="314"/>
        <end position="355"/>
    </location>
</feature>
<evidence type="ECO:0000259" key="10">
    <source>
        <dbReference type="PROSITE" id="PS50262"/>
    </source>
</evidence>
<feature type="transmembrane region" description="Helical" evidence="9">
    <location>
        <begin position="216"/>
        <end position="234"/>
    </location>
</feature>
<organism evidence="11 12">
    <name type="scientific">Ramazzottius varieornatus</name>
    <name type="common">Water bear</name>
    <name type="synonym">Tardigrade</name>
    <dbReference type="NCBI Taxonomy" id="947166"/>
    <lineage>
        <taxon>Eukaryota</taxon>
        <taxon>Metazoa</taxon>
        <taxon>Ecdysozoa</taxon>
        <taxon>Tardigrada</taxon>
        <taxon>Eutardigrada</taxon>
        <taxon>Parachela</taxon>
        <taxon>Hypsibioidea</taxon>
        <taxon>Ramazzottiidae</taxon>
        <taxon>Ramazzottius</taxon>
    </lineage>
</organism>
<evidence type="ECO:0000256" key="3">
    <source>
        <dbReference type="ARBA" id="ARBA00022989"/>
    </source>
</evidence>
<evidence type="ECO:0000256" key="5">
    <source>
        <dbReference type="ARBA" id="ARBA00023136"/>
    </source>
</evidence>
<feature type="domain" description="G-protein coupled receptors family 1 profile" evidence="10">
    <location>
        <begin position="60"/>
        <end position="277"/>
    </location>
</feature>
<dbReference type="Proteomes" id="UP000186922">
    <property type="component" value="Unassembled WGS sequence"/>
</dbReference>
<gene>
    <name evidence="11" type="primary">RvY_16948-1</name>
    <name evidence="11" type="synonym">RvY_16948.1</name>
    <name evidence="11" type="ORF">RvY_16948</name>
</gene>
<evidence type="ECO:0000256" key="4">
    <source>
        <dbReference type="ARBA" id="ARBA00023040"/>
    </source>
</evidence>
<dbReference type="GO" id="GO:0004930">
    <property type="term" value="F:G protein-coupled receptor activity"/>
    <property type="evidence" value="ECO:0007669"/>
    <property type="project" value="UniProtKB-KW"/>
</dbReference>
<name>A0A1D1W0C8_RAMVA</name>
<keyword evidence="2 9" id="KW-0812">Transmembrane</keyword>
<reference evidence="11 12" key="1">
    <citation type="journal article" date="2016" name="Nat. Commun.">
        <title>Extremotolerant tardigrade genome and improved radiotolerance of human cultured cells by tardigrade-unique protein.</title>
        <authorList>
            <person name="Hashimoto T."/>
            <person name="Horikawa D.D."/>
            <person name="Saito Y."/>
            <person name="Kuwahara H."/>
            <person name="Kozuka-Hata H."/>
            <person name="Shin-I T."/>
            <person name="Minakuchi Y."/>
            <person name="Ohishi K."/>
            <person name="Motoyama A."/>
            <person name="Aizu T."/>
            <person name="Enomoto A."/>
            <person name="Kondo K."/>
            <person name="Tanaka S."/>
            <person name="Hara Y."/>
            <person name="Koshikawa S."/>
            <person name="Sagara H."/>
            <person name="Miura T."/>
            <person name="Yokobori S."/>
            <person name="Miyagawa K."/>
            <person name="Suzuki Y."/>
            <person name="Kubo T."/>
            <person name="Oyama M."/>
            <person name="Kohara Y."/>
            <person name="Fujiyama A."/>
            <person name="Arakawa K."/>
            <person name="Katayama T."/>
            <person name="Toyoda A."/>
            <person name="Kunieda T."/>
        </authorList>
    </citation>
    <scope>NUCLEOTIDE SEQUENCE [LARGE SCALE GENOMIC DNA]</scope>
    <source>
        <strain evidence="11 12">YOKOZUNA-1</strain>
    </source>
</reference>
<dbReference type="SUPFAM" id="SSF81321">
    <property type="entry name" value="Family A G protein-coupled receptor-like"/>
    <property type="match status" value="1"/>
</dbReference>
<dbReference type="EMBL" id="BDGG01000014">
    <property type="protein sequence ID" value="GAV07065.1"/>
    <property type="molecule type" value="Genomic_DNA"/>
</dbReference>
<evidence type="ECO:0000256" key="1">
    <source>
        <dbReference type="ARBA" id="ARBA00004141"/>
    </source>
</evidence>
<feature type="transmembrane region" description="Helical" evidence="9">
    <location>
        <begin position="255"/>
        <end position="280"/>
    </location>
</feature>